<gene>
    <name evidence="2" type="ORF">NDU88_012561</name>
</gene>
<feature type="compositionally biased region" description="Polar residues" evidence="1">
    <location>
        <begin position="74"/>
        <end position="87"/>
    </location>
</feature>
<reference evidence="2" key="1">
    <citation type="journal article" date="2022" name="bioRxiv">
        <title>Sequencing and chromosome-scale assembly of the giantPleurodeles waltlgenome.</title>
        <authorList>
            <person name="Brown T."/>
            <person name="Elewa A."/>
            <person name="Iarovenko S."/>
            <person name="Subramanian E."/>
            <person name="Araus A.J."/>
            <person name="Petzold A."/>
            <person name="Susuki M."/>
            <person name="Suzuki K.-i.T."/>
            <person name="Hayashi T."/>
            <person name="Toyoda A."/>
            <person name="Oliveira C."/>
            <person name="Osipova E."/>
            <person name="Leigh N.D."/>
            <person name="Simon A."/>
            <person name="Yun M.H."/>
        </authorList>
    </citation>
    <scope>NUCLEOTIDE SEQUENCE</scope>
    <source>
        <strain evidence="2">20211129_DDA</strain>
        <tissue evidence="2">Liver</tissue>
    </source>
</reference>
<keyword evidence="3" id="KW-1185">Reference proteome</keyword>
<name>A0AAV7R6A9_PLEWA</name>
<dbReference type="Proteomes" id="UP001066276">
    <property type="component" value="Chromosome 6"/>
</dbReference>
<evidence type="ECO:0000313" key="3">
    <source>
        <dbReference type="Proteomes" id="UP001066276"/>
    </source>
</evidence>
<sequence length="107" mass="12010">MGIPAIQDQLWEYRQYKTSYGNTGNTRPAMGIPAIQDQLWEYRQYKTSYGNTGNIRPAMGILNVQEQLKDQRQPHTTPGDGNSSKTRAVQEPAITSLRGPGTRNTNN</sequence>
<evidence type="ECO:0000256" key="1">
    <source>
        <dbReference type="SAM" id="MobiDB-lite"/>
    </source>
</evidence>
<protein>
    <submittedName>
        <fullName evidence="2">Uncharacterized protein</fullName>
    </submittedName>
</protein>
<comment type="caution">
    <text evidence="2">The sequence shown here is derived from an EMBL/GenBank/DDBJ whole genome shotgun (WGS) entry which is preliminary data.</text>
</comment>
<evidence type="ECO:0000313" key="2">
    <source>
        <dbReference type="EMBL" id="KAJ1146283.1"/>
    </source>
</evidence>
<dbReference type="AlphaFoldDB" id="A0AAV7R6A9"/>
<proteinExistence type="predicted"/>
<feature type="region of interest" description="Disordered" evidence="1">
    <location>
        <begin position="68"/>
        <end position="107"/>
    </location>
</feature>
<organism evidence="2 3">
    <name type="scientific">Pleurodeles waltl</name>
    <name type="common">Iberian ribbed newt</name>
    <dbReference type="NCBI Taxonomy" id="8319"/>
    <lineage>
        <taxon>Eukaryota</taxon>
        <taxon>Metazoa</taxon>
        <taxon>Chordata</taxon>
        <taxon>Craniata</taxon>
        <taxon>Vertebrata</taxon>
        <taxon>Euteleostomi</taxon>
        <taxon>Amphibia</taxon>
        <taxon>Batrachia</taxon>
        <taxon>Caudata</taxon>
        <taxon>Salamandroidea</taxon>
        <taxon>Salamandridae</taxon>
        <taxon>Pleurodelinae</taxon>
        <taxon>Pleurodeles</taxon>
    </lineage>
</organism>
<dbReference type="EMBL" id="JANPWB010000010">
    <property type="protein sequence ID" value="KAJ1146283.1"/>
    <property type="molecule type" value="Genomic_DNA"/>
</dbReference>
<accession>A0AAV7R6A9</accession>